<dbReference type="Pfam" id="PF07690">
    <property type="entry name" value="MFS_1"/>
    <property type="match status" value="1"/>
</dbReference>
<evidence type="ECO:0000259" key="10">
    <source>
        <dbReference type="PROSITE" id="PS50850"/>
    </source>
</evidence>
<comment type="similarity">
    <text evidence="2">Belongs to the major facilitator superfamily. TCR/Tet family.</text>
</comment>
<dbReference type="PROSITE" id="PS50850">
    <property type="entry name" value="MFS"/>
    <property type="match status" value="1"/>
</dbReference>
<evidence type="ECO:0000256" key="7">
    <source>
        <dbReference type="ARBA" id="ARBA00023136"/>
    </source>
</evidence>
<dbReference type="InterPro" id="IPR020846">
    <property type="entry name" value="MFS_dom"/>
</dbReference>
<dbReference type="NCBIfam" id="TIGR00711">
    <property type="entry name" value="efflux_EmrB"/>
    <property type="match status" value="1"/>
</dbReference>
<gene>
    <name evidence="11" type="ORF">FHR37_004899</name>
    <name evidence="12" type="ORF">SAMN05421678_12061</name>
</gene>
<dbReference type="Pfam" id="PF13620">
    <property type="entry name" value="CarboxypepD_reg"/>
    <property type="match status" value="3"/>
</dbReference>
<dbReference type="EMBL" id="JACBZA010000001">
    <property type="protein sequence ID" value="NYH86048.1"/>
    <property type="molecule type" value="Genomic_DNA"/>
</dbReference>
<dbReference type="SUPFAM" id="SSF49452">
    <property type="entry name" value="Starch-binding domain-like"/>
    <property type="match status" value="1"/>
</dbReference>
<feature type="transmembrane region" description="Helical" evidence="9">
    <location>
        <begin position="81"/>
        <end position="100"/>
    </location>
</feature>
<dbReference type="SUPFAM" id="SSF49464">
    <property type="entry name" value="Carboxypeptidase regulatory domain-like"/>
    <property type="match status" value="1"/>
</dbReference>
<dbReference type="Gene3D" id="2.60.40.1120">
    <property type="entry name" value="Carboxypeptidase-like, regulatory domain"/>
    <property type="match status" value="3"/>
</dbReference>
<dbReference type="SUPFAM" id="SSF49478">
    <property type="entry name" value="Cna protein B-type domain"/>
    <property type="match status" value="1"/>
</dbReference>
<feature type="compositionally biased region" description="Basic and acidic residues" evidence="8">
    <location>
        <begin position="700"/>
        <end position="713"/>
    </location>
</feature>
<evidence type="ECO:0000256" key="8">
    <source>
        <dbReference type="SAM" id="MobiDB-lite"/>
    </source>
</evidence>
<feature type="region of interest" description="Disordered" evidence="8">
    <location>
        <begin position="679"/>
        <end position="722"/>
    </location>
</feature>
<feature type="transmembrane region" description="Helical" evidence="9">
    <location>
        <begin position="372"/>
        <end position="390"/>
    </location>
</feature>
<dbReference type="FunFam" id="1.20.1720.10:FF:000004">
    <property type="entry name" value="EmrB/QacA family drug resistance transporter"/>
    <property type="match status" value="1"/>
</dbReference>
<feature type="transmembrane region" description="Helical" evidence="9">
    <location>
        <begin position="268"/>
        <end position="286"/>
    </location>
</feature>
<keyword evidence="3" id="KW-0813">Transport</keyword>
<feature type="transmembrane region" description="Helical" evidence="9">
    <location>
        <begin position="173"/>
        <end position="194"/>
    </location>
</feature>
<dbReference type="EMBL" id="FOOI01000020">
    <property type="protein sequence ID" value="SFH53058.1"/>
    <property type="molecule type" value="Genomic_DNA"/>
</dbReference>
<dbReference type="RefSeq" id="WP_092889040.1">
    <property type="nucleotide sequence ID" value="NZ_FOOI01000020.1"/>
</dbReference>
<feature type="domain" description="Major facilitator superfamily (MFS) profile" evidence="10">
    <location>
        <begin position="47"/>
        <end position="565"/>
    </location>
</feature>
<feature type="region of interest" description="Disordered" evidence="8">
    <location>
        <begin position="577"/>
        <end position="630"/>
    </location>
</feature>
<evidence type="ECO:0000256" key="1">
    <source>
        <dbReference type="ARBA" id="ARBA00004651"/>
    </source>
</evidence>
<evidence type="ECO:0000256" key="3">
    <source>
        <dbReference type="ARBA" id="ARBA00022448"/>
    </source>
</evidence>
<dbReference type="SUPFAM" id="SSF103473">
    <property type="entry name" value="MFS general substrate transporter"/>
    <property type="match status" value="1"/>
</dbReference>
<feature type="transmembrane region" description="Helical" evidence="9">
    <location>
        <begin position="44"/>
        <end position="69"/>
    </location>
</feature>
<feature type="compositionally biased region" description="Polar residues" evidence="8">
    <location>
        <begin position="1"/>
        <end position="11"/>
    </location>
</feature>
<dbReference type="Proteomes" id="UP000533017">
    <property type="component" value="Unassembled WGS sequence"/>
</dbReference>
<dbReference type="AlphaFoldDB" id="A0A1I3ASH4"/>
<evidence type="ECO:0000256" key="4">
    <source>
        <dbReference type="ARBA" id="ARBA00022475"/>
    </source>
</evidence>
<evidence type="ECO:0000256" key="5">
    <source>
        <dbReference type="ARBA" id="ARBA00022692"/>
    </source>
</evidence>
<dbReference type="Gene3D" id="1.20.1720.10">
    <property type="entry name" value="Multidrug resistance protein D"/>
    <property type="match status" value="1"/>
</dbReference>
<feature type="transmembrane region" description="Helical" evidence="9">
    <location>
        <begin position="239"/>
        <end position="256"/>
    </location>
</feature>
<keyword evidence="4" id="KW-1003">Cell membrane</keyword>
<feature type="compositionally biased region" description="Low complexity" evidence="8">
    <location>
        <begin position="20"/>
        <end position="35"/>
    </location>
</feature>
<keyword evidence="6 9" id="KW-1133">Transmembrane helix</keyword>
<feature type="compositionally biased region" description="Low complexity" evidence="8">
    <location>
        <begin position="619"/>
        <end position="630"/>
    </location>
</feature>
<dbReference type="GO" id="GO:0030246">
    <property type="term" value="F:carbohydrate binding"/>
    <property type="evidence" value="ECO:0007669"/>
    <property type="project" value="InterPro"/>
</dbReference>
<dbReference type="InterPro" id="IPR036259">
    <property type="entry name" value="MFS_trans_sf"/>
</dbReference>
<evidence type="ECO:0000313" key="12">
    <source>
        <dbReference type="EMBL" id="SFH53058.1"/>
    </source>
</evidence>
<evidence type="ECO:0000313" key="14">
    <source>
        <dbReference type="Proteomes" id="UP000533017"/>
    </source>
</evidence>
<dbReference type="CDD" id="cd17502">
    <property type="entry name" value="MFS_Azr1_MDR_like"/>
    <property type="match status" value="1"/>
</dbReference>
<evidence type="ECO:0000313" key="11">
    <source>
        <dbReference type="EMBL" id="NYH86048.1"/>
    </source>
</evidence>
<protein>
    <submittedName>
        <fullName evidence="12">Drug resistance transporter, EmrB/QacA subfamily</fullName>
    </submittedName>
    <submittedName>
        <fullName evidence="11">EmrB/QacA subfamily drug resistance transporter</fullName>
    </submittedName>
</protein>
<name>A0A1I3ASH4_9ACTN</name>
<keyword evidence="7 9" id="KW-0472">Membrane</keyword>
<proteinExistence type="inferred from homology"/>
<evidence type="ECO:0000313" key="13">
    <source>
        <dbReference type="Proteomes" id="UP000199052"/>
    </source>
</evidence>
<evidence type="ECO:0000256" key="9">
    <source>
        <dbReference type="SAM" id="Phobius"/>
    </source>
</evidence>
<dbReference type="GO" id="GO:0022857">
    <property type="term" value="F:transmembrane transporter activity"/>
    <property type="evidence" value="ECO:0007669"/>
    <property type="project" value="InterPro"/>
</dbReference>
<comment type="subcellular location">
    <subcellularLocation>
        <location evidence="1">Cell membrane</location>
        <topology evidence="1">Multi-pass membrane protein</topology>
    </subcellularLocation>
</comment>
<dbReference type="PANTHER" id="PTHR23501">
    <property type="entry name" value="MAJOR FACILITATOR SUPERFAMILY"/>
    <property type="match status" value="1"/>
</dbReference>
<dbReference type="InterPro" id="IPR008969">
    <property type="entry name" value="CarboxyPept-like_regulatory"/>
</dbReference>
<dbReference type="InterPro" id="IPR011701">
    <property type="entry name" value="MFS"/>
</dbReference>
<dbReference type="PANTHER" id="PTHR23501:SF197">
    <property type="entry name" value="COMD"/>
    <property type="match status" value="1"/>
</dbReference>
<dbReference type="Gene3D" id="1.20.1250.20">
    <property type="entry name" value="MFS general substrate transporter like domains"/>
    <property type="match status" value="1"/>
</dbReference>
<dbReference type="Proteomes" id="UP000199052">
    <property type="component" value="Unassembled WGS sequence"/>
</dbReference>
<organism evidence="12 13">
    <name type="scientific">Actinopolymorpha cephalotaxi</name>
    <dbReference type="NCBI Taxonomy" id="504797"/>
    <lineage>
        <taxon>Bacteria</taxon>
        <taxon>Bacillati</taxon>
        <taxon>Actinomycetota</taxon>
        <taxon>Actinomycetes</taxon>
        <taxon>Propionibacteriales</taxon>
        <taxon>Actinopolymorphaceae</taxon>
        <taxon>Actinopolymorpha</taxon>
    </lineage>
</organism>
<dbReference type="STRING" id="504797.SAMN05421678_12061"/>
<evidence type="ECO:0000256" key="6">
    <source>
        <dbReference type="ARBA" id="ARBA00022989"/>
    </source>
</evidence>
<feature type="transmembrane region" description="Helical" evidence="9">
    <location>
        <begin position="343"/>
        <end position="360"/>
    </location>
</feature>
<reference evidence="11 14" key="2">
    <citation type="submission" date="2020-07" db="EMBL/GenBank/DDBJ databases">
        <title>Sequencing the genomes of 1000 actinobacteria strains.</title>
        <authorList>
            <person name="Klenk H.-P."/>
        </authorList>
    </citation>
    <scope>NUCLEOTIDE SEQUENCE [LARGE SCALE GENOMIC DNA]</scope>
    <source>
        <strain evidence="11 14">DSM 45117</strain>
    </source>
</reference>
<dbReference type="InterPro" id="IPR013784">
    <property type="entry name" value="Carb-bd-like_fold"/>
</dbReference>
<feature type="transmembrane region" description="Helical" evidence="9">
    <location>
        <begin position="542"/>
        <end position="561"/>
    </location>
</feature>
<accession>A0A1I3ASH4</accession>
<feature type="transmembrane region" description="Helical" evidence="9">
    <location>
        <begin position="112"/>
        <end position="134"/>
    </location>
</feature>
<feature type="transmembrane region" description="Helical" evidence="9">
    <location>
        <begin position="206"/>
        <end position="227"/>
    </location>
</feature>
<sequence>MSNAVQSTANRTADAEPKKQAAGQSQGQTQSQGQAHGQLSHGQILTIISGLMLGMFLAALDQTIVSTAIRTIADDLKGLNMLAWATTAYLITSTVSTPLYGKLSDLWGRRPLFLAAITIFVIGSLACTFSQSMVQLAGFRAFQGLGAGGLMSLAFAIVGDIVPPRERSRYQGYFMAVFASSSVLGPVIGGFFAGQSELISLAGWRWVFLVNVPIGVIALIVVARVLHVPHVRRDHRIDWLGAITIALCVVPLLIVAQEGRDWGWGSRDALLCYVLGGIGLITFILAEKRMGDDALIPLRLFKSPVFSLISSGGFFIGMAMFGAIAIVPQYLQIVKGASPTHSGLLMLPLMAGIMTGSLSSGQITAKTGRYKIFPLIGTVLMTVGLVLFHQVAWDTPLWQTDIYMAVVGLGLGLCMQTLTLAIQNAVPPRDMGVATSSSIFFRQMGGTLGTAVFLSLLFSTVGDKIANAFRTVSQTPAFQAAVHDPKVLADKANQPVLAMLHGSGGGGGAGASGVLQDSSFIQRLDPRLAVPFRMGFSDSMDLVFLSAAFAPIVAFVLLAFMKEIPLRTQSGMAARAAEEAGTAADDESVTAVQAETPEAVSTTAVRAEPEFGHEPATSNGHVNGHANGNGHVNGNGYGYAASNGHAEAGSNGHSGANGRHALADGEDFGQLLRVRRPRAEGAPTTNGSSVTPHDDDLDSDDGHDGHDDHDGHRIGGKVLRPDGSPISGAALTLINLDGHQVARALTDRSGGYAVPVLSAGTYVLIASAGAYQPQASTITTDGGPVAIDLVLSGSTRLYGTVSVGGSGAPVPDATVTLTDQSGEVVTSRVTGADGSYELEGLGGGHFTLVVSAANYRPIATGVTVPQGGEERLDLQVEGGGRLTGVARSGRHGHPIREALITFVDSSGAVLTTTVTDADGSYTLEDLPAGDYTVIASGYPPVASSVRVDPAAEGRHDVELGYPNV</sequence>
<feature type="transmembrane region" description="Helical" evidence="9">
    <location>
        <begin position="306"/>
        <end position="331"/>
    </location>
</feature>
<reference evidence="12 13" key="1">
    <citation type="submission" date="2016-10" db="EMBL/GenBank/DDBJ databases">
        <authorList>
            <person name="de Groot N.N."/>
        </authorList>
    </citation>
    <scope>NUCLEOTIDE SEQUENCE [LARGE SCALE GENOMIC DNA]</scope>
    <source>
        <strain evidence="12 13">CPCC 202808</strain>
    </source>
</reference>
<feature type="transmembrane region" description="Helical" evidence="9">
    <location>
        <begin position="140"/>
        <end position="161"/>
    </location>
</feature>
<feature type="region of interest" description="Disordered" evidence="8">
    <location>
        <begin position="1"/>
        <end position="35"/>
    </location>
</feature>
<keyword evidence="5 9" id="KW-0812">Transmembrane</keyword>
<keyword evidence="14" id="KW-1185">Reference proteome</keyword>
<dbReference type="OrthoDB" id="9812221at2"/>
<dbReference type="GO" id="GO:0005886">
    <property type="term" value="C:plasma membrane"/>
    <property type="evidence" value="ECO:0007669"/>
    <property type="project" value="UniProtKB-SubCell"/>
</dbReference>
<dbReference type="InterPro" id="IPR004638">
    <property type="entry name" value="EmrB-like"/>
</dbReference>
<evidence type="ECO:0000256" key="2">
    <source>
        <dbReference type="ARBA" id="ARBA00007520"/>
    </source>
</evidence>